<dbReference type="HOGENOM" id="CLU_030558_0_1_9"/>
<dbReference type="InterPro" id="IPR001227">
    <property type="entry name" value="Ac_transferase_dom_sf"/>
</dbReference>
<feature type="active site" evidence="5">
    <location>
        <position position="88"/>
    </location>
</feature>
<dbReference type="GO" id="GO:0005829">
    <property type="term" value="C:cytosol"/>
    <property type="evidence" value="ECO:0007669"/>
    <property type="project" value="TreeGrafter"/>
</dbReference>
<dbReference type="SUPFAM" id="SSF52151">
    <property type="entry name" value="FabD/lysophospholipase-like"/>
    <property type="match status" value="1"/>
</dbReference>
<dbReference type="AlphaFoldDB" id="E7G8U4"/>
<comment type="catalytic activity">
    <reaction evidence="3 4">
        <text>holo-[ACP] + malonyl-CoA = malonyl-[ACP] + CoA</text>
        <dbReference type="Rhea" id="RHEA:41792"/>
        <dbReference type="Rhea" id="RHEA-COMP:9623"/>
        <dbReference type="Rhea" id="RHEA-COMP:9685"/>
        <dbReference type="ChEBI" id="CHEBI:57287"/>
        <dbReference type="ChEBI" id="CHEBI:57384"/>
        <dbReference type="ChEBI" id="CHEBI:64479"/>
        <dbReference type="ChEBI" id="CHEBI:78449"/>
        <dbReference type="EC" id="2.3.1.39"/>
    </reaction>
</comment>
<dbReference type="RefSeq" id="WP_008788298.1">
    <property type="nucleotide sequence ID" value="NZ_AKCB01000002.1"/>
</dbReference>
<dbReference type="PANTHER" id="PTHR42681:SF1">
    <property type="entry name" value="MALONYL-COA-ACYL CARRIER PROTEIN TRANSACYLASE, MITOCHONDRIAL"/>
    <property type="match status" value="1"/>
</dbReference>
<name>E7G8U4_9FIRM</name>
<dbReference type="EMBL" id="ADKX01000022">
    <property type="protein sequence ID" value="EFW05537.1"/>
    <property type="molecule type" value="Genomic_DNA"/>
</dbReference>
<dbReference type="GO" id="GO:0004314">
    <property type="term" value="F:[acyl-carrier-protein] S-malonyltransferase activity"/>
    <property type="evidence" value="ECO:0007669"/>
    <property type="project" value="UniProtKB-EC"/>
</dbReference>
<dbReference type="EC" id="2.3.1.39" evidence="4"/>
<dbReference type="InterPro" id="IPR050858">
    <property type="entry name" value="Mal-CoA-ACP_Trans/PKS_FabD"/>
</dbReference>
<dbReference type="Gene3D" id="3.30.70.250">
    <property type="entry name" value="Malonyl-CoA ACP transacylase, ACP-binding"/>
    <property type="match status" value="1"/>
</dbReference>
<dbReference type="NCBIfam" id="TIGR00128">
    <property type="entry name" value="fabD"/>
    <property type="match status" value="1"/>
</dbReference>
<reference evidence="7 8" key="1">
    <citation type="submission" date="2010-12" db="EMBL/GenBank/DDBJ databases">
        <title>The Genome Sequence of Coprobacillus sp. strain 29_1.</title>
        <authorList>
            <consortium name="The Broad Institute Genome Sequencing Platform"/>
            <person name="Earl A."/>
            <person name="Ward D."/>
            <person name="Feldgarden M."/>
            <person name="Gevers D."/>
            <person name="Daigneault M."/>
            <person name="Sibley C.D."/>
            <person name="White A."/>
            <person name="Strauss J."/>
            <person name="Allen-Vercoe E."/>
            <person name="Young S.K."/>
            <person name="Zeng Q."/>
            <person name="Gargeya S."/>
            <person name="Fitzgerald M."/>
            <person name="Haas B."/>
            <person name="Abouelleil A."/>
            <person name="Alvarado L."/>
            <person name="Arachchi H.M."/>
            <person name="Berlin A."/>
            <person name="Brown A."/>
            <person name="Chapman S.B."/>
            <person name="Chen Z."/>
            <person name="Dunbar C."/>
            <person name="Freedman E."/>
            <person name="Gearin G."/>
            <person name="Gellesch M."/>
            <person name="Goldberg J."/>
            <person name="Griggs A."/>
            <person name="Gujja S."/>
            <person name="Heilman E."/>
            <person name="Heiman D."/>
            <person name="Howarth C."/>
            <person name="Larson L."/>
            <person name="Lui A."/>
            <person name="MacDonald P.J.P."/>
            <person name="Mehta T."/>
            <person name="Montmayeur A."/>
            <person name="Murphy C."/>
            <person name="Neiman D."/>
            <person name="Pearson M."/>
            <person name="Priest M."/>
            <person name="Roberts A."/>
            <person name="Saif S."/>
            <person name="Shea T."/>
            <person name="Shenoy N."/>
            <person name="Sisk P."/>
            <person name="Stolte C."/>
            <person name="Sykes S."/>
            <person name="White J."/>
            <person name="Yandava C."/>
            <person name="Nusbaum C."/>
            <person name="Birren B."/>
        </authorList>
    </citation>
    <scope>NUCLEOTIDE SEQUENCE [LARGE SCALE GENOMIC DNA]</scope>
    <source>
        <strain evidence="7 8">29_1</strain>
    </source>
</reference>
<gene>
    <name evidence="7" type="ORF">HMPREF9488_01182</name>
</gene>
<dbReference type="Gene3D" id="3.40.366.10">
    <property type="entry name" value="Malonyl-Coenzyme A Acyl Carrier Protein, domain 2"/>
    <property type="match status" value="1"/>
</dbReference>
<evidence type="ECO:0000313" key="8">
    <source>
        <dbReference type="Proteomes" id="UP000003157"/>
    </source>
</evidence>
<evidence type="ECO:0000256" key="4">
    <source>
        <dbReference type="PIRNR" id="PIRNR000446"/>
    </source>
</evidence>
<dbReference type="eggNOG" id="COG0331">
    <property type="taxonomic scope" value="Bacteria"/>
</dbReference>
<evidence type="ECO:0000256" key="5">
    <source>
        <dbReference type="PIRSR" id="PIRSR000446-1"/>
    </source>
</evidence>
<accession>E7G8U4</accession>
<comment type="similarity">
    <text evidence="4">Belongs to the fabD family.</text>
</comment>
<feature type="domain" description="Malonyl-CoA:ACP transacylase (MAT)" evidence="6">
    <location>
        <begin position="6"/>
        <end position="297"/>
    </location>
</feature>
<dbReference type="Proteomes" id="UP000003157">
    <property type="component" value="Unassembled WGS sequence"/>
</dbReference>
<evidence type="ECO:0000256" key="3">
    <source>
        <dbReference type="ARBA" id="ARBA00048462"/>
    </source>
</evidence>
<dbReference type="FunFam" id="3.30.70.250:FF:000001">
    <property type="entry name" value="Malonyl CoA-acyl carrier protein transacylase"/>
    <property type="match status" value="1"/>
</dbReference>
<dbReference type="SMART" id="SM00827">
    <property type="entry name" value="PKS_AT"/>
    <property type="match status" value="1"/>
</dbReference>
<keyword evidence="1 4" id="KW-0808">Transferase</keyword>
<dbReference type="Pfam" id="PF00698">
    <property type="entry name" value="Acyl_transf_1"/>
    <property type="match status" value="1"/>
</dbReference>
<evidence type="ECO:0000256" key="2">
    <source>
        <dbReference type="ARBA" id="ARBA00023315"/>
    </source>
</evidence>
<dbReference type="InterPro" id="IPR016036">
    <property type="entry name" value="Malonyl_transacylase_ACP-bd"/>
</dbReference>
<dbReference type="InterPro" id="IPR014043">
    <property type="entry name" value="Acyl_transferase_dom"/>
</dbReference>
<comment type="caution">
    <text evidence="7">The sequence shown here is derived from an EMBL/GenBank/DDBJ whole genome shotgun (WGS) entry which is preliminary data.</text>
</comment>
<protein>
    <recommendedName>
        <fullName evidence="4">Malonyl CoA-acyl carrier protein transacylase</fullName>
        <ecNumber evidence="4">2.3.1.39</ecNumber>
    </recommendedName>
</protein>
<proteinExistence type="inferred from homology"/>
<dbReference type="InterPro" id="IPR016035">
    <property type="entry name" value="Acyl_Trfase/lysoPLipase"/>
</dbReference>
<evidence type="ECO:0000256" key="1">
    <source>
        <dbReference type="ARBA" id="ARBA00022679"/>
    </source>
</evidence>
<organism evidence="7 8">
    <name type="scientific">Coprobacillus cateniformis</name>
    <dbReference type="NCBI Taxonomy" id="100884"/>
    <lineage>
        <taxon>Bacteria</taxon>
        <taxon>Bacillati</taxon>
        <taxon>Bacillota</taxon>
        <taxon>Erysipelotrichia</taxon>
        <taxon>Erysipelotrichales</taxon>
        <taxon>Coprobacillaceae</taxon>
        <taxon>Coprobacillus</taxon>
    </lineage>
</organism>
<dbReference type="SUPFAM" id="SSF55048">
    <property type="entry name" value="Probable ACP-binding domain of malonyl-CoA ACP transacylase"/>
    <property type="match status" value="1"/>
</dbReference>
<keyword evidence="8" id="KW-1185">Reference proteome</keyword>
<evidence type="ECO:0000259" key="6">
    <source>
        <dbReference type="SMART" id="SM00827"/>
    </source>
</evidence>
<dbReference type="PANTHER" id="PTHR42681">
    <property type="entry name" value="MALONYL-COA-ACYL CARRIER PROTEIN TRANSACYLASE, MITOCHONDRIAL"/>
    <property type="match status" value="1"/>
</dbReference>
<dbReference type="PIRSF" id="PIRSF000446">
    <property type="entry name" value="Mct"/>
    <property type="match status" value="1"/>
</dbReference>
<dbReference type="GO" id="GO:0006633">
    <property type="term" value="P:fatty acid biosynthetic process"/>
    <property type="evidence" value="ECO:0007669"/>
    <property type="project" value="TreeGrafter"/>
</dbReference>
<feature type="active site" evidence="5">
    <location>
        <position position="194"/>
    </location>
</feature>
<dbReference type="InterPro" id="IPR004410">
    <property type="entry name" value="Malonyl_CoA-ACP_transAc_FabD"/>
</dbReference>
<dbReference type="STRING" id="100884.GCA_000269565_03024"/>
<keyword evidence="2 4" id="KW-0012">Acyltransferase</keyword>
<dbReference type="OrthoDB" id="9805460at2"/>
<evidence type="ECO:0000313" key="7">
    <source>
        <dbReference type="EMBL" id="EFW05537.1"/>
    </source>
</evidence>
<sequence>MKIGFIFAGQGAQYVGMGKELYDHFPEAKAVYDQAYIDIDVKKVCFEGPEDILNETSYAQPCILTTSLAIAKVVEAHGIKPDYVAGLSLGEYSALAYANAMSISDAVKIVRARGQIMSEALPAKTTSMAAVLAMEAKKIQEVIEDIDGVTIANYNCPGQIAITGYKEAIEVASEKLKEAGAKRVIPLKVSGAFHSPLLEAASQKLKIELGKYDLNVPEIPVVYNISGQEENGNLIDILTKQIKSSVYFYQSLQYMIGQGVEAFIEIGPGKALSAFVKKTDRNIPVYSVDSIESLNKMLGALKDE</sequence>
<dbReference type="GeneID" id="78230822"/>
<dbReference type="InterPro" id="IPR024925">
    <property type="entry name" value="Malonyl_CoA-ACP_transAc"/>
</dbReference>